<dbReference type="EMBL" id="BROQ01000113">
    <property type="protein sequence ID" value="GKZ25516.1"/>
    <property type="molecule type" value="Genomic_DNA"/>
</dbReference>
<evidence type="ECO:0000259" key="1">
    <source>
        <dbReference type="Pfam" id="PF00339"/>
    </source>
</evidence>
<proteinExistence type="predicted"/>
<dbReference type="Pfam" id="PF00339">
    <property type="entry name" value="Arrestin_N"/>
    <property type="match status" value="1"/>
</dbReference>
<reference evidence="2" key="1">
    <citation type="submission" date="2022-07" db="EMBL/GenBank/DDBJ databases">
        <title>Taxonomy of Aspergillus series Nigri: significant species reduction supported by multi-species coalescent approaches.</title>
        <authorList>
            <person name="Bian C."/>
            <person name="Kusuya Y."/>
            <person name="Sklenar F."/>
            <person name="D'hooge E."/>
            <person name="Yaguchi T."/>
            <person name="Takahashi H."/>
            <person name="Hubka V."/>
        </authorList>
    </citation>
    <scope>NUCLEOTIDE SEQUENCE</scope>
    <source>
        <strain evidence="2">CBS 733.88</strain>
    </source>
</reference>
<feature type="non-terminal residue" evidence="2">
    <location>
        <position position="326"/>
    </location>
</feature>
<evidence type="ECO:0000313" key="2">
    <source>
        <dbReference type="EMBL" id="GKZ25516.1"/>
    </source>
</evidence>
<dbReference type="Gene3D" id="2.60.40.640">
    <property type="match status" value="1"/>
</dbReference>
<sequence>MKWLAARSRAPKLSITIKDPKPNYTTWDRIEGTVTVTTDSKTAFNNIQITFEGSSRVASPRPITELCEATASHTFLKLQQPIDPPISPTYIPGRTYKYPFCFVIPEDLPLGSCIHEKSNDYVDHRHAKLPPTLRFANLSQELCAIRYCIRATVSYQDTNMTGKNKELTTSTRDIRFVPAHQQNSVPSSFQNFISSQNNAEQEEKSKRPLSSNRLAIANPSAHLVQERCLVDSLGSSFNAYITIPLRFDTLEEIKPPRLRSLHYTLKASTFLVTNSNPGELRHRDTAQYRQAHVETIAIGSADISSTQWIKHGSNHEGCTIENKNKI</sequence>
<dbReference type="PANTHER" id="PTHR31904:SF1">
    <property type="entry name" value="BYPASS OF STOP CODON PROTEIN 5-RELATED"/>
    <property type="match status" value="1"/>
</dbReference>
<dbReference type="PANTHER" id="PTHR31904">
    <property type="entry name" value="BYPASS OF STOP CODON PROTEIN 5-RELATED"/>
    <property type="match status" value="1"/>
</dbReference>
<dbReference type="InterPro" id="IPR011021">
    <property type="entry name" value="Arrestin-like_N"/>
</dbReference>
<organism evidence="2 3">
    <name type="scientific">Aspergillus brasiliensis</name>
    <dbReference type="NCBI Taxonomy" id="319629"/>
    <lineage>
        <taxon>Eukaryota</taxon>
        <taxon>Fungi</taxon>
        <taxon>Dikarya</taxon>
        <taxon>Ascomycota</taxon>
        <taxon>Pezizomycotina</taxon>
        <taxon>Eurotiomycetes</taxon>
        <taxon>Eurotiomycetidae</taxon>
        <taxon>Eurotiales</taxon>
        <taxon>Aspergillaceae</taxon>
        <taxon>Aspergillus</taxon>
        <taxon>Aspergillus subgen. Circumdati</taxon>
    </lineage>
</organism>
<dbReference type="AlphaFoldDB" id="A0A9W5YZU2"/>
<evidence type="ECO:0000313" key="3">
    <source>
        <dbReference type="Proteomes" id="UP001143548"/>
    </source>
</evidence>
<name>A0A9W5YZU2_9EURO</name>
<dbReference type="InterPro" id="IPR039634">
    <property type="entry name" value="Bul1-like"/>
</dbReference>
<dbReference type="InterPro" id="IPR014752">
    <property type="entry name" value="Arrestin-like_C"/>
</dbReference>
<feature type="domain" description="Arrestin-like N-terminal" evidence="1">
    <location>
        <begin position="14"/>
        <end position="166"/>
    </location>
</feature>
<dbReference type="Proteomes" id="UP001143548">
    <property type="component" value="Unassembled WGS sequence"/>
</dbReference>
<comment type="caution">
    <text evidence="2">The sequence shown here is derived from an EMBL/GenBank/DDBJ whole genome shotgun (WGS) entry which is preliminary data.</text>
</comment>
<accession>A0A9W5YZU2</accession>
<protein>
    <recommendedName>
        <fullName evidence="1">Arrestin-like N-terminal domain-containing protein</fullName>
    </recommendedName>
</protein>
<gene>
    <name evidence="2" type="ORF">AbraCBS73388_001154</name>
</gene>